<evidence type="ECO:0000256" key="1">
    <source>
        <dbReference type="ARBA" id="ARBA00004141"/>
    </source>
</evidence>
<dbReference type="Proteomes" id="UP000193963">
    <property type="component" value="Unassembled WGS sequence"/>
</dbReference>
<evidence type="ECO:0000256" key="4">
    <source>
        <dbReference type="ARBA" id="ARBA00022989"/>
    </source>
</evidence>
<dbReference type="InterPro" id="IPR000620">
    <property type="entry name" value="EamA_dom"/>
</dbReference>
<keyword evidence="4 6" id="KW-1133">Transmembrane helix</keyword>
<evidence type="ECO:0000256" key="3">
    <source>
        <dbReference type="ARBA" id="ARBA00022692"/>
    </source>
</evidence>
<name>A0A1X7A952_9RHOB</name>
<comment type="subcellular location">
    <subcellularLocation>
        <location evidence="1">Membrane</location>
        <topology evidence="1">Multi-pass membrane protein</topology>
    </subcellularLocation>
</comment>
<reference evidence="8 9" key="1">
    <citation type="submission" date="2017-03" db="EMBL/GenBank/DDBJ databases">
        <authorList>
            <person name="Afonso C.L."/>
            <person name="Miller P.J."/>
            <person name="Scott M.A."/>
            <person name="Spackman E."/>
            <person name="Goraichik I."/>
            <person name="Dimitrov K.M."/>
            <person name="Suarez D.L."/>
            <person name="Swayne D.E."/>
        </authorList>
    </citation>
    <scope>NUCLEOTIDE SEQUENCE [LARGE SCALE GENOMIC DNA]</scope>
    <source>
        <strain evidence="8 9">CECT 7751</strain>
    </source>
</reference>
<accession>A0A1X7A952</accession>
<proteinExistence type="inferred from homology"/>
<dbReference type="RefSeq" id="WP_232618111.1">
    <property type="nucleotide sequence ID" value="NZ_FWFN01000010.1"/>
</dbReference>
<feature type="transmembrane region" description="Helical" evidence="6">
    <location>
        <begin position="122"/>
        <end position="140"/>
    </location>
</feature>
<dbReference type="Pfam" id="PF00892">
    <property type="entry name" value="EamA"/>
    <property type="match status" value="2"/>
</dbReference>
<feature type="transmembrane region" description="Helical" evidence="6">
    <location>
        <begin position="46"/>
        <end position="65"/>
    </location>
</feature>
<feature type="transmembrane region" description="Helical" evidence="6">
    <location>
        <begin position="181"/>
        <end position="201"/>
    </location>
</feature>
<gene>
    <name evidence="8" type="primary">ribN_8</name>
    <name evidence="8" type="ORF">PSM7751_04026</name>
</gene>
<evidence type="ECO:0000256" key="2">
    <source>
        <dbReference type="ARBA" id="ARBA00009853"/>
    </source>
</evidence>
<feature type="transmembrane region" description="Helical" evidence="6">
    <location>
        <begin position="86"/>
        <end position="110"/>
    </location>
</feature>
<feature type="transmembrane region" description="Helical" evidence="6">
    <location>
        <begin position="213"/>
        <end position="243"/>
    </location>
</feature>
<keyword evidence="5 6" id="KW-0472">Membrane</keyword>
<dbReference type="AlphaFoldDB" id="A0A1X7A952"/>
<comment type="similarity">
    <text evidence="2">Belongs to the drug/metabolite transporter (DMT) superfamily. 10 TMS drug/metabolite exporter (DME) (TC 2.A.7.3) family.</text>
</comment>
<keyword evidence="3 6" id="KW-0812">Transmembrane</keyword>
<evidence type="ECO:0000313" key="9">
    <source>
        <dbReference type="Proteomes" id="UP000193963"/>
    </source>
</evidence>
<feature type="domain" description="EamA" evidence="7">
    <location>
        <begin position="9"/>
        <end position="141"/>
    </location>
</feature>
<feature type="transmembrane region" description="Helical" evidence="6">
    <location>
        <begin position="263"/>
        <end position="282"/>
    </location>
</feature>
<dbReference type="InterPro" id="IPR037185">
    <property type="entry name" value="EmrE-like"/>
</dbReference>
<evidence type="ECO:0000313" key="8">
    <source>
        <dbReference type="EMBL" id="SLN73276.1"/>
    </source>
</evidence>
<dbReference type="SUPFAM" id="SSF103481">
    <property type="entry name" value="Multidrug resistance efflux transporter EmrE"/>
    <property type="match status" value="2"/>
</dbReference>
<organism evidence="8 9">
    <name type="scientific">Pseudooceanicola marinus</name>
    <dbReference type="NCBI Taxonomy" id="396013"/>
    <lineage>
        <taxon>Bacteria</taxon>
        <taxon>Pseudomonadati</taxon>
        <taxon>Pseudomonadota</taxon>
        <taxon>Alphaproteobacteria</taxon>
        <taxon>Rhodobacterales</taxon>
        <taxon>Paracoccaceae</taxon>
        <taxon>Pseudooceanicola</taxon>
    </lineage>
</organism>
<evidence type="ECO:0000259" key="7">
    <source>
        <dbReference type="Pfam" id="PF00892"/>
    </source>
</evidence>
<feature type="transmembrane region" description="Helical" evidence="6">
    <location>
        <begin position="152"/>
        <end position="169"/>
    </location>
</feature>
<dbReference type="GO" id="GO:0016020">
    <property type="term" value="C:membrane"/>
    <property type="evidence" value="ECO:0007669"/>
    <property type="project" value="UniProtKB-SubCell"/>
</dbReference>
<dbReference type="PANTHER" id="PTHR22911">
    <property type="entry name" value="ACYL-MALONYL CONDENSING ENZYME-RELATED"/>
    <property type="match status" value="1"/>
</dbReference>
<keyword evidence="9" id="KW-1185">Reference proteome</keyword>
<evidence type="ECO:0000256" key="6">
    <source>
        <dbReference type="SAM" id="Phobius"/>
    </source>
</evidence>
<sequence>MTTRQDILRAVLWMSGAVASFLTMAFAGRALSSSLDTFEIMTWRSVTGVIIMVAVISLRGDWGLIDTRRMGLHIGRNIAHFTGQNLWFFAVAVIPVAQVFALEFTSPLWVLVLSPLVLGERLAPMRVLAAGLGFIGILVVTRPGAESLSPGILAAGCAAIAFAITMVTTKRLTRDVPTLSIIFWMTVTQTVFGFLCGGYDLDFAFPTLDTLPLLVLVGCCGLFAHFCVTTALSFAPATVVVPIDFTRLPLAAILGAIFVNEPFDLWVLAGAAIIFAGNYLNIRGETRAR</sequence>
<feature type="domain" description="EamA" evidence="7">
    <location>
        <begin position="150"/>
        <end position="281"/>
    </location>
</feature>
<feature type="transmembrane region" description="Helical" evidence="6">
    <location>
        <begin position="7"/>
        <end position="26"/>
    </location>
</feature>
<dbReference type="PANTHER" id="PTHR22911:SF6">
    <property type="entry name" value="SOLUTE CARRIER FAMILY 35 MEMBER G1"/>
    <property type="match status" value="1"/>
</dbReference>
<protein>
    <submittedName>
        <fullName evidence="8">Riboflavin transporter</fullName>
    </submittedName>
</protein>
<dbReference type="EMBL" id="FWFN01000010">
    <property type="protein sequence ID" value="SLN73276.1"/>
    <property type="molecule type" value="Genomic_DNA"/>
</dbReference>
<evidence type="ECO:0000256" key="5">
    <source>
        <dbReference type="ARBA" id="ARBA00023136"/>
    </source>
</evidence>